<evidence type="ECO:0000259" key="3">
    <source>
        <dbReference type="PROSITE" id="PS50001"/>
    </source>
</evidence>
<protein>
    <recommendedName>
        <fullName evidence="3">SH2 domain-containing protein</fullName>
    </recommendedName>
</protein>
<dbReference type="eggNOG" id="ENOG502TH8T">
    <property type="taxonomic scope" value="Eukaryota"/>
</dbReference>
<proteinExistence type="predicted"/>
<dbReference type="PROSITE" id="PS50001">
    <property type="entry name" value="SH2"/>
    <property type="match status" value="1"/>
</dbReference>
<dbReference type="EMBL" id="DS268438">
    <property type="protein sequence ID" value="EFO99569.1"/>
    <property type="molecule type" value="Genomic_DNA"/>
</dbReference>
<keyword evidence="5" id="KW-1185">Reference proteome</keyword>
<dbReference type="InterPro" id="IPR036860">
    <property type="entry name" value="SH2_dom_sf"/>
</dbReference>
<evidence type="ECO:0000313" key="5">
    <source>
        <dbReference type="Proteomes" id="UP000008281"/>
    </source>
</evidence>
<gene>
    <name evidence="4" type="ORF">CRE_22317</name>
</gene>
<dbReference type="Pfam" id="PF00017">
    <property type="entry name" value="SH2"/>
    <property type="match status" value="1"/>
</dbReference>
<evidence type="ECO:0000313" key="4">
    <source>
        <dbReference type="EMBL" id="EFO99569.1"/>
    </source>
</evidence>
<dbReference type="HOGENOM" id="CLU_088699_0_0_1"/>
<dbReference type="OMA" id="RECNVIM"/>
<evidence type="ECO:0000256" key="2">
    <source>
        <dbReference type="PROSITE-ProRule" id="PRU00191"/>
    </source>
</evidence>
<dbReference type="InterPro" id="IPR011993">
    <property type="entry name" value="PH-like_dom_sf"/>
</dbReference>
<organism evidence="5">
    <name type="scientific">Caenorhabditis remanei</name>
    <name type="common">Caenorhabditis vulgaris</name>
    <dbReference type="NCBI Taxonomy" id="31234"/>
    <lineage>
        <taxon>Eukaryota</taxon>
        <taxon>Metazoa</taxon>
        <taxon>Ecdysozoa</taxon>
        <taxon>Nematoda</taxon>
        <taxon>Chromadorea</taxon>
        <taxon>Rhabditida</taxon>
        <taxon>Rhabditina</taxon>
        <taxon>Rhabditomorpha</taxon>
        <taxon>Rhabditoidea</taxon>
        <taxon>Rhabditidae</taxon>
        <taxon>Peloderinae</taxon>
        <taxon>Caenorhabditis</taxon>
    </lineage>
</organism>
<dbReference type="CDD" id="cd00173">
    <property type="entry name" value="SH2"/>
    <property type="match status" value="1"/>
</dbReference>
<dbReference type="Gene3D" id="2.30.29.30">
    <property type="entry name" value="Pleckstrin-homology domain (PH domain)/Phosphotyrosine-binding domain (PTB)"/>
    <property type="match status" value="1"/>
</dbReference>
<dbReference type="InterPro" id="IPR000980">
    <property type="entry name" value="SH2"/>
</dbReference>
<accession>E3ME27</accession>
<dbReference type="AlphaFoldDB" id="E3ME27"/>
<dbReference type="Gene3D" id="3.30.505.10">
    <property type="entry name" value="SH2 domain"/>
    <property type="match status" value="1"/>
</dbReference>
<feature type="domain" description="SH2" evidence="3">
    <location>
        <begin position="218"/>
        <end position="293"/>
    </location>
</feature>
<dbReference type="Proteomes" id="UP000008281">
    <property type="component" value="Unassembled WGS sequence"/>
</dbReference>
<sequence>MTDATDSIANNPVSSWGHKSENAVNSSGVRFSVKFMGYVPMPRSIQHRNREERDALVRLFINTVVASNSSDQYKEFMQQGVRLIFFLKECNFSKLQIVGPFVSVHELDVFLNIANFTLTFFHIKDGRTFLLGRYMNDQISHYKCTEIDGRFYLGIIMKTRQNDKRECNVIMLDNQTATNELIQNMKTVDGIDHPPTSKLEARLRSTQDYAYRIHMLACFHGQINHEEACRRLSKIGDFLIRESCTVHGQYAISYQSGINSYDKALINVDNINLFKQFQVQESYLKTPVHRPRH</sequence>
<keyword evidence="1 2" id="KW-0727">SH2 domain</keyword>
<dbReference type="OrthoDB" id="9938362at2759"/>
<dbReference type="SUPFAM" id="SSF55550">
    <property type="entry name" value="SH2 domain"/>
    <property type="match status" value="1"/>
</dbReference>
<reference evidence="4" key="1">
    <citation type="submission" date="2007-07" db="EMBL/GenBank/DDBJ databases">
        <title>PCAP assembly of the Caenorhabditis remanei genome.</title>
        <authorList>
            <consortium name="The Caenorhabditis remanei Sequencing Consortium"/>
            <person name="Wilson R.K."/>
        </authorList>
    </citation>
    <scope>NUCLEOTIDE SEQUENCE [LARGE SCALE GENOMIC DNA]</scope>
    <source>
        <strain evidence="4">PB4641</strain>
    </source>
</reference>
<name>E3ME27_CAERE</name>
<dbReference type="FunCoup" id="E3ME27">
    <property type="interactions" value="1699"/>
</dbReference>
<dbReference type="SUPFAM" id="SSF50729">
    <property type="entry name" value="PH domain-like"/>
    <property type="match status" value="1"/>
</dbReference>
<evidence type="ECO:0000256" key="1">
    <source>
        <dbReference type="ARBA" id="ARBA00022999"/>
    </source>
</evidence>
<dbReference type="InParanoid" id="E3ME27"/>